<feature type="compositionally biased region" description="Low complexity" evidence="1">
    <location>
        <begin position="181"/>
        <end position="193"/>
    </location>
</feature>
<dbReference type="EMBL" id="MU001691">
    <property type="protein sequence ID" value="KAF2454492.1"/>
    <property type="molecule type" value="Genomic_DNA"/>
</dbReference>
<gene>
    <name evidence="2" type="ORF">BDY21DRAFT_291174</name>
</gene>
<protein>
    <submittedName>
        <fullName evidence="2">Uncharacterized protein</fullName>
    </submittedName>
</protein>
<proteinExistence type="predicted"/>
<feature type="compositionally biased region" description="Low complexity" evidence="1">
    <location>
        <begin position="291"/>
        <end position="300"/>
    </location>
</feature>
<feature type="compositionally biased region" description="Pro residues" evidence="1">
    <location>
        <begin position="35"/>
        <end position="45"/>
    </location>
</feature>
<accession>A0A6A6NST7</accession>
<feature type="compositionally biased region" description="Basic and acidic residues" evidence="1">
    <location>
        <begin position="138"/>
        <end position="170"/>
    </location>
</feature>
<evidence type="ECO:0000313" key="3">
    <source>
        <dbReference type="Proteomes" id="UP000799766"/>
    </source>
</evidence>
<sequence length="479" mass="49272">MATTPQKPSTANNSTTPSGNAASASASASASAAPTAPPPPPPPPAEKSTSRSPTGANHAGTSGTSAPQHAPKIIVKKEPASPDLATSRHRPRRLDLSSNNAVAVGGRSGALSARPSAPLDSRDSLREVGLACLSPGFHTHDPSMREQLQRSIDVREQQRQIIEARQKTAKDPTGAGGGAGPHDAPGGEAPPGGIKSARTPSSRRKGPPPGLSITAPSHQNFAAERVVQSAPLNQSFTGLQPAAAGGPGANAGPSSLSQTSHIHHVPATQTTNRLPPISDVFAADNLHPSRESGSSSSRPPAFNHSPNRSSHAAAANQGPVRSPGFPPGAAGHPSHHGAPLTSRPREYKSAEEAVQSLTGGREELLPRLVHYGGHQPPTPPSPIPSKGHGGAGGQQHHGPGTSGIQAPPASGRRRARDEYEQDMGSPPLGRGRPGGEERRRAAPAAGLWGESRGDSPEAQKRKKEEFMSLCSRAWDLLHS</sequence>
<evidence type="ECO:0000313" key="2">
    <source>
        <dbReference type="EMBL" id="KAF2454492.1"/>
    </source>
</evidence>
<dbReference type="Proteomes" id="UP000799766">
    <property type="component" value="Unassembled WGS sequence"/>
</dbReference>
<keyword evidence="3" id="KW-1185">Reference proteome</keyword>
<evidence type="ECO:0000256" key="1">
    <source>
        <dbReference type="SAM" id="MobiDB-lite"/>
    </source>
</evidence>
<feature type="compositionally biased region" description="Low complexity" evidence="1">
    <location>
        <begin position="8"/>
        <end position="34"/>
    </location>
</feature>
<reference evidence="2" key="1">
    <citation type="journal article" date="2020" name="Stud. Mycol.">
        <title>101 Dothideomycetes genomes: a test case for predicting lifestyles and emergence of pathogens.</title>
        <authorList>
            <person name="Haridas S."/>
            <person name="Albert R."/>
            <person name="Binder M."/>
            <person name="Bloem J."/>
            <person name="Labutti K."/>
            <person name="Salamov A."/>
            <person name="Andreopoulos B."/>
            <person name="Baker S."/>
            <person name="Barry K."/>
            <person name="Bills G."/>
            <person name="Bluhm B."/>
            <person name="Cannon C."/>
            <person name="Castanera R."/>
            <person name="Culley D."/>
            <person name="Daum C."/>
            <person name="Ezra D."/>
            <person name="Gonzalez J."/>
            <person name="Henrissat B."/>
            <person name="Kuo A."/>
            <person name="Liang C."/>
            <person name="Lipzen A."/>
            <person name="Lutzoni F."/>
            <person name="Magnuson J."/>
            <person name="Mondo S."/>
            <person name="Nolan M."/>
            <person name="Ohm R."/>
            <person name="Pangilinan J."/>
            <person name="Park H.-J."/>
            <person name="Ramirez L."/>
            <person name="Alfaro M."/>
            <person name="Sun H."/>
            <person name="Tritt A."/>
            <person name="Yoshinaga Y."/>
            <person name="Zwiers L.-H."/>
            <person name="Turgeon B."/>
            <person name="Goodwin S."/>
            <person name="Spatafora J."/>
            <person name="Crous P."/>
            <person name="Grigoriev I."/>
        </authorList>
    </citation>
    <scope>NUCLEOTIDE SEQUENCE</scope>
    <source>
        <strain evidence="2">ATCC 16933</strain>
    </source>
</reference>
<organism evidence="2 3">
    <name type="scientific">Lineolata rhizophorae</name>
    <dbReference type="NCBI Taxonomy" id="578093"/>
    <lineage>
        <taxon>Eukaryota</taxon>
        <taxon>Fungi</taxon>
        <taxon>Dikarya</taxon>
        <taxon>Ascomycota</taxon>
        <taxon>Pezizomycotina</taxon>
        <taxon>Dothideomycetes</taxon>
        <taxon>Dothideomycetes incertae sedis</taxon>
        <taxon>Lineolatales</taxon>
        <taxon>Lineolataceae</taxon>
        <taxon>Lineolata</taxon>
    </lineage>
</organism>
<feature type="compositionally biased region" description="Polar residues" evidence="1">
    <location>
        <begin position="50"/>
        <end position="67"/>
    </location>
</feature>
<name>A0A6A6NST7_9PEZI</name>
<feature type="compositionally biased region" description="Basic and acidic residues" evidence="1">
    <location>
        <begin position="451"/>
        <end position="465"/>
    </location>
</feature>
<feature type="region of interest" description="Disordered" evidence="1">
    <location>
        <begin position="1"/>
        <end position="465"/>
    </location>
</feature>
<dbReference type="AlphaFoldDB" id="A0A6A6NST7"/>
<dbReference type="OrthoDB" id="4463286at2759"/>